<sequence>MAKVIATISLKGGVGKTTVTGGLAEFMSAEFGQRVLLIDLDSQINLTTMMISEARWFELNTNGRTLATLFSDAVNGTEYFRLDEAIERGVSPVKRVTTVDLLASSLDLIEVQEELSALRVQGGVADGGTGFLRQAIAPVIDFYDYVLIDCPPNIGPVTLNGLAAADAYIIPTIPDVLSTYGIPQIQNRVRKFSEEIGRTIVELGVVITKYKANSAVHRSTTKRLRRDPTIQNVLPSYINEANSVAAAAEFAGYGTLKTKYGTQGQFDQFRALTVDVMTEAQGKIE</sequence>
<dbReference type="RefSeq" id="WP_006370421.1">
    <property type="nucleotide sequence ID" value="NZ_CP072203.1"/>
</dbReference>
<feature type="domain" description="AAA" evidence="1">
    <location>
        <begin position="2"/>
        <end position="197"/>
    </location>
</feature>
<protein>
    <submittedName>
        <fullName evidence="2">ParA family protein</fullName>
    </submittedName>
</protein>
<dbReference type="SUPFAM" id="SSF52540">
    <property type="entry name" value="P-loop containing nucleoside triphosphate hydrolases"/>
    <property type="match status" value="1"/>
</dbReference>
<dbReference type="InterPro" id="IPR027417">
    <property type="entry name" value="P-loop_NTPase"/>
</dbReference>
<name>A0A846WJZ9_9ACTN</name>
<dbReference type="PANTHER" id="PTHR13696">
    <property type="entry name" value="P-LOOP CONTAINING NUCLEOSIDE TRIPHOSPHATE HYDROLASE"/>
    <property type="match status" value="1"/>
</dbReference>
<dbReference type="InterPro" id="IPR050678">
    <property type="entry name" value="DNA_Partitioning_ATPase"/>
</dbReference>
<dbReference type="Pfam" id="PF13614">
    <property type="entry name" value="AAA_31"/>
    <property type="match status" value="1"/>
</dbReference>
<reference evidence="2 3" key="1">
    <citation type="submission" date="2020-04" db="EMBL/GenBank/DDBJ databases">
        <title>MicrobeNet Type strains.</title>
        <authorList>
            <person name="Nicholson A.C."/>
        </authorList>
    </citation>
    <scope>NUCLEOTIDE SEQUENCE [LARGE SCALE GENOMIC DNA]</scope>
    <source>
        <strain evidence="2 3">ATCC BAA-14</strain>
    </source>
</reference>
<evidence type="ECO:0000313" key="3">
    <source>
        <dbReference type="Proteomes" id="UP000563898"/>
    </source>
</evidence>
<proteinExistence type="predicted"/>
<dbReference type="CDD" id="cd02042">
    <property type="entry name" value="ParAB_family"/>
    <property type="match status" value="1"/>
</dbReference>
<dbReference type="Gene3D" id="3.40.50.300">
    <property type="entry name" value="P-loop containing nucleotide triphosphate hydrolases"/>
    <property type="match status" value="1"/>
</dbReference>
<dbReference type="AlphaFoldDB" id="A0A846WJZ9"/>
<evidence type="ECO:0000259" key="1">
    <source>
        <dbReference type="Pfam" id="PF13614"/>
    </source>
</evidence>
<gene>
    <name evidence="2" type="ORF">HGA05_10495</name>
</gene>
<dbReference type="EMBL" id="JAAXPC010000005">
    <property type="protein sequence ID" value="NKY02004.1"/>
    <property type="molecule type" value="Genomic_DNA"/>
</dbReference>
<evidence type="ECO:0000313" key="2">
    <source>
        <dbReference type="EMBL" id="NKY02004.1"/>
    </source>
</evidence>
<dbReference type="OMA" id="VFTMVQY"/>
<accession>A0A846WJZ9</accession>
<organism evidence="2 3">
    <name type="scientific">Gordonia polyisoprenivorans</name>
    <dbReference type="NCBI Taxonomy" id="84595"/>
    <lineage>
        <taxon>Bacteria</taxon>
        <taxon>Bacillati</taxon>
        <taxon>Actinomycetota</taxon>
        <taxon>Actinomycetes</taxon>
        <taxon>Mycobacteriales</taxon>
        <taxon>Gordoniaceae</taxon>
        <taxon>Gordonia</taxon>
    </lineage>
</organism>
<dbReference type="InterPro" id="IPR025669">
    <property type="entry name" value="AAA_dom"/>
</dbReference>
<dbReference type="PANTHER" id="PTHR13696:SF52">
    <property type="entry name" value="PARA FAMILY PROTEIN CT_582"/>
    <property type="match status" value="1"/>
</dbReference>
<dbReference type="GeneID" id="90160578"/>
<comment type="caution">
    <text evidence="2">The sequence shown here is derived from an EMBL/GenBank/DDBJ whole genome shotgun (WGS) entry which is preliminary data.</text>
</comment>
<dbReference type="Proteomes" id="UP000563898">
    <property type="component" value="Unassembled WGS sequence"/>
</dbReference>